<sequence>MLLFLAGTSDSRELALRVQSAGYPLLASVVTESAAESLQAVGIPVRSGRLNEQQMAELICERQCTGIVDASHPFAEEASLTAMEVAKKTEGFYIRYERPAGEYGTHPSLRVVQSYEEAAVEAKKSPGVILLTTGSKTLEIFTNQLLNQPGIRMIARMLPREDNLTKCEALGIPQRDIVAMQGPFKEELNRALYEHFAVTTVITKESGKVGSVDEKVGPALDMGLNVILIARPRLDYGCVYTQMDDVMEHLNKGKGVGDVHSGI</sequence>
<dbReference type="GO" id="GO:0009236">
    <property type="term" value="P:cobalamin biosynthetic process"/>
    <property type="evidence" value="ECO:0007669"/>
    <property type="project" value="UniProtKB-UniPathway"/>
</dbReference>
<dbReference type="PROSITE" id="PS51014">
    <property type="entry name" value="COBK_CBIJ"/>
    <property type="match status" value="1"/>
</dbReference>
<dbReference type="EMBL" id="FPAA01000003">
    <property type="protein sequence ID" value="SFS53333.1"/>
    <property type="molecule type" value="Genomic_DNA"/>
</dbReference>
<protein>
    <submittedName>
        <fullName evidence="4">Precorrin-6A/cobalt-precorrin-6A reductase</fullName>
    </submittedName>
</protein>
<dbReference type="Pfam" id="PF02571">
    <property type="entry name" value="CbiJ"/>
    <property type="match status" value="1"/>
</dbReference>
<dbReference type="NCBIfam" id="TIGR00715">
    <property type="entry name" value="precor6x_red"/>
    <property type="match status" value="1"/>
</dbReference>
<evidence type="ECO:0000313" key="5">
    <source>
        <dbReference type="Proteomes" id="UP000198660"/>
    </source>
</evidence>
<evidence type="ECO:0000256" key="2">
    <source>
        <dbReference type="ARBA" id="ARBA00022573"/>
    </source>
</evidence>
<reference evidence="5" key="1">
    <citation type="submission" date="2016-10" db="EMBL/GenBank/DDBJ databases">
        <authorList>
            <person name="Varghese N."/>
            <person name="Submissions S."/>
        </authorList>
    </citation>
    <scope>NUCLEOTIDE SEQUENCE [LARGE SCALE GENOMIC DNA]</scope>
    <source>
        <strain evidence="5">DSM 45789</strain>
    </source>
</reference>
<dbReference type="InterPro" id="IPR003723">
    <property type="entry name" value="Precorrin-6x_reduct"/>
</dbReference>
<dbReference type="GO" id="GO:0016994">
    <property type="term" value="F:precorrin-6A reductase activity"/>
    <property type="evidence" value="ECO:0007669"/>
    <property type="project" value="InterPro"/>
</dbReference>
<dbReference type="OrthoDB" id="9780707at2"/>
<keyword evidence="3" id="KW-0560">Oxidoreductase</keyword>
<evidence type="ECO:0000256" key="1">
    <source>
        <dbReference type="ARBA" id="ARBA00004953"/>
    </source>
</evidence>
<dbReference type="PANTHER" id="PTHR36925">
    <property type="entry name" value="COBALT-PRECORRIN-6A REDUCTASE"/>
    <property type="match status" value="1"/>
</dbReference>
<dbReference type="Proteomes" id="UP000198660">
    <property type="component" value="Unassembled WGS sequence"/>
</dbReference>
<comment type="pathway">
    <text evidence="1">Cofactor biosynthesis; adenosylcobalamin biosynthesis.</text>
</comment>
<evidence type="ECO:0000313" key="4">
    <source>
        <dbReference type="EMBL" id="SFS53333.1"/>
    </source>
</evidence>
<dbReference type="PANTHER" id="PTHR36925:SF1">
    <property type="entry name" value="COBALT-PRECORRIN-6A REDUCTASE"/>
    <property type="match status" value="1"/>
</dbReference>
<evidence type="ECO:0000256" key="3">
    <source>
        <dbReference type="ARBA" id="ARBA00023002"/>
    </source>
</evidence>
<dbReference type="UniPathway" id="UPA00148"/>
<organism evidence="4 5">
    <name type="scientific">Marininema halotolerans</name>
    <dbReference type="NCBI Taxonomy" id="1155944"/>
    <lineage>
        <taxon>Bacteria</taxon>
        <taxon>Bacillati</taxon>
        <taxon>Bacillota</taxon>
        <taxon>Bacilli</taxon>
        <taxon>Bacillales</taxon>
        <taxon>Thermoactinomycetaceae</taxon>
        <taxon>Marininema</taxon>
    </lineage>
</organism>
<name>A0A1I6QLP2_9BACL</name>
<dbReference type="RefSeq" id="WP_091835078.1">
    <property type="nucleotide sequence ID" value="NZ_FPAA01000003.1"/>
</dbReference>
<keyword evidence="5" id="KW-1185">Reference proteome</keyword>
<gene>
    <name evidence="4" type="ORF">SAMN05444972_103231</name>
</gene>
<keyword evidence="2" id="KW-0169">Cobalamin biosynthesis</keyword>
<proteinExistence type="predicted"/>
<dbReference type="AlphaFoldDB" id="A0A1I6QLP2"/>
<accession>A0A1I6QLP2</accession>